<organism evidence="3 4">
    <name type="scientific">Pseudorhodoferax soli</name>
    <dbReference type="NCBI Taxonomy" id="545864"/>
    <lineage>
        <taxon>Bacteria</taxon>
        <taxon>Pseudomonadati</taxon>
        <taxon>Pseudomonadota</taxon>
        <taxon>Betaproteobacteria</taxon>
        <taxon>Burkholderiales</taxon>
        <taxon>Comamonadaceae</taxon>
    </lineage>
</organism>
<dbReference type="RefSeq" id="WP_114469171.1">
    <property type="nucleotide sequence ID" value="NZ_QPJK01000005.1"/>
</dbReference>
<accession>A0A368XRQ6</accession>
<comment type="caution">
    <text evidence="3">The sequence shown here is derived from an EMBL/GenBank/DDBJ whole genome shotgun (WGS) entry which is preliminary data.</text>
</comment>
<dbReference type="Proteomes" id="UP000252884">
    <property type="component" value="Unassembled WGS sequence"/>
</dbReference>
<name>A0A368XRQ6_9BURK</name>
<dbReference type="EMBL" id="QPJK01000005">
    <property type="protein sequence ID" value="RCW70209.1"/>
    <property type="molecule type" value="Genomic_DNA"/>
</dbReference>
<gene>
    <name evidence="3" type="ORF">DES41_105150</name>
</gene>
<dbReference type="InterPro" id="IPR036890">
    <property type="entry name" value="HATPase_C_sf"/>
</dbReference>
<keyword evidence="1" id="KW-0418">Kinase</keyword>
<reference evidence="3 4" key="1">
    <citation type="submission" date="2018-07" db="EMBL/GenBank/DDBJ databases">
        <title>Genomic Encyclopedia of Type Strains, Phase IV (KMG-IV): sequencing the most valuable type-strain genomes for metagenomic binning, comparative biology and taxonomic classification.</title>
        <authorList>
            <person name="Goeker M."/>
        </authorList>
    </citation>
    <scope>NUCLEOTIDE SEQUENCE [LARGE SCALE GENOMIC DNA]</scope>
    <source>
        <strain evidence="3 4">DSM 21634</strain>
    </source>
</reference>
<protein>
    <submittedName>
        <fullName evidence="3">Anti-sigma regulatory factor (Ser/Thr protein kinase)</fullName>
    </submittedName>
</protein>
<keyword evidence="1" id="KW-0723">Serine/threonine-protein kinase</keyword>
<dbReference type="InterPro" id="IPR050267">
    <property type="entry name" value="Anti-sigma-factor_SerPK"/>
</dbReference>
<feature type="domain" description="Histidine kinase/HSP90-like ATPase" evidence="2">
    <location>
        <begin position="19"/>
        <end position="147"/>
    </location>
</feature>
<keyword evidence="4" id="KW-1185">Reference proteome</keyword>
<dbReference type="Gene3D" id="3.30.565.10">
    <property type="entry name" value="Histidine kinase-like ATPase, C-terminal domain"/>
    <property type="match status" value="1"/>
</dbReference>
<evidence type="ECO:0000259" key="2">
    <source>
        <dbReference type="Pfam" id="PF13581"/>
    </source>
</evidence>
<evidence type="ECO:0000313" key="3">
    <source>
        <dbReference type="EMBL" id="RCW70209.1"/>
    </source>
</evidence>
<proteinExistence type="predicted"/>
<dbReference type="AlphaFoldDB" id="A0A368XRQ6"/>
<dbReference type="SUPFAM" id="SSF55874">
    <property type="entry name" value="ATPase domain of HSP90 chaperone/DNA topoisomerase II/histidine kinase"/>
    <property type="match status" value="1"/>
</dbReference>
<evidence type="ECO:0000313" key="4">
    <source>
        <dbReference type="Proteomes" id="UP000252884"/>
    </source>
</evidence>
<dbReference type="OrthoDB" id="327549at2"/>
<sequence>MTGRGGVDQGYSDRVACRAEMVNLPQLLALVARAGQHLRLDAQALHDLQLITEEACVNVMRHAYPVGQPGPLALAVQAVQDGAGRRLVLTLTDQGRPFDPLAMAPVDTRAAAEARAPGGLGVHLVRQLSDRQHYRRDPRQGNVLTIEKQLAPAPSNRL</sequence>
<dbReference type="GO" id="GO:0004674">
    <property type="term" value="F:protein serine/threonine kinase activity"/>
    <property type="evidence" value="ECO:0007669"/>
    <property type="project" value="UniProtKB-KW"/>
</dbReference>
<keyword evidence="1" id="KW-0808">Transferase</keyword>
<dbReference type="Pfam" id="PF13581">
    <property type="entry name" value="HATPase_c_2"/>
    <property type="match status" value="1"/>
</dbReference>
<dbReference type="InterPro" id="IPR003594">
    <property type="entry name" value="HATPase_dom"/>
</dbReference>
<dbReference type="CDD" id="cd16936">
    <property type="entry name" value="HATPase_RsbW-like"/>
    <property type="match status" value="1"/>
</dbReference>
<dbReference type="PANTHER" id="PTHR35526">
    <property type="entry name" value="ANTI-SIGMA-F FACTOR RSBW-RELATED"/>
    <property type="match status" value="1"/>
</dbReference>
<evidence type="ECO:0000256" key="1">
    <source>
        <dbReference type="ARBA" id="ARBA00022527"/>
    </source>
</evidence>